<sequence length="86" mass="9558">MKTFSVAVAVAVVLTFICIQESSAVPVTEVQVQEEVMSNDSPVAAHEETSVESWMMPHNSRQKRRPKCRFCCGCCRRGVCGLCCKF</sequence>
<keyword evidence="7" id="KW-0044">Antibiotic</keyword>
<reference evidence="11 12" key="1">
    <citation type="submission" date="2024-01" db="EMBL/GenBank/DDBJ databases">
        <authorList>
            <person name="Alioto T."/>
            <person name="Alioto T."/>
            <person name="Gomez Garrido J."/>
        </authorList>
    </citation>
    <scope>NUCLEOTIDE SEQUENCE [LARGE SCALE GENOMIC DNA]</scope>
</reference>
<evidence type="ECO:0000313" key="11">
    <source>
        <dbReference type="EMBL" id="CAK6954253.1"/>
    </source>
</evidence>
<dbReference type="GO" id="GO:0006879">
    <property type="term" value="P:intracellular iron ion homeostasis"/>
    <property type="evidence" value="ECO:0007669"/>
    <property type="project" value="InterPro"/>
</dbReference>
<keyword evidence="4" id="KW-0929">Antimicrobial</keyword>
<evidence type="ECO:0000256" key="1">
    <source>
        <dbReference type="ARBA" id="ARBA00004613"/>
    </source>
</evidence>
<feature type="signal peptide" evidence="10">
    <location>
        <begin position="1"/>
        <end position="24"/>
    </location>
</feature>
<evidence type="ECO:0000256" key="5">
    <source>
        <dbReference type="ARBA" id="ARBA00022702"/>
    </source>
</evidence>
<dbReference type="Pfam" id="PF06446">
    <property type="entry name" value="Hepcidin"/>
    <property type="match status" value="1"/>
</dbReference>
<comment type="similarity">
    <text evidence="2">Belongs to the hepcidin family.</text>
</comment>
<evidence type="ECO:0000256" key="3">
    <source>
        <dbReference type="ARBA" id="ARBA00022525"/>
    </source>
</evidence>
<dbReference type="GO" id="GO:0005179">
    <property type="term" value="F:hormone activity"/>
    <property type="evidence" value="ECO:0007669"/>
    <property type="project" value="UniProtKB-KW"/>
</dbReference>
<dbReference type="PANTHER" id="PTHR16877">
    <property type="entry name" value="HEPCIDIN"/>
    <property type="match status" value="1"/>
</dbReference>
<comment type="subcellular location">
    <subcellularLocation>
        <location evidence="1">Secreted</location>
    </subcellularLocation>
</comment>
<evidence type="ECO:0000313" key="12">
    <source>
        <dbReference type="Proteomes" id="UP001314229"/>
    </source>
</evidence>
<accession>A0AAV1N566</accession>
<keyword evidence="12" id="KW-1185">Reference proteome</keyword>
<dbReference type="GO" id="GO:0005576">
    <property type="term" value="C:extracellular region"/>
    <property type="evidence" value="ECO:0007669"/>
    <property type="project" value="UniProtKB-SubCell"/>
</dbReference>
<dbReference type="PANTHER" id="PTHR16877:SF0">
    <property type="entry name" value="HEPCIDIN"/>
    <property type="match status" value="1"/>
</dbReference>
<dbReference type="InterPro" id="IPR010500">
    <property type="entry name" value="Hepcidin"/>
</dbReference>
<evidence type="ECO:0000256" key="6">
    <source>
        <dbReference type="ARBA" id="ARBA00022729"/>
    </source>
</evidence>
<organism evidence="11 12">
    <name type="scientific">Scomber scombrus</name>
    <name type="common">Atlantic mackerel</name>
    <name type="synonym">Scomber vernalis</name>
    <dbReference type="NCBI Taxonomy" id="13677"/>
    <lineage>
        <taxon>Eukaryota</taxon>
        <taxon>Metazoa</taxon>
        <taxon>Chordata</taxon>
        <taxon>Craniata</taxon>
        <taxon>Vertebrata</taxon>
        <taxon>Euteleostomi</taxon>
        <taxon>Actinopterygii</taxon>
        <taxon>Neopterygii</taxon>
        <taxon>Teleostei</taxon>
        <taxon>Neoteleostei</taxon>
        <taxon>Acanthomorphata</taxon>
        <taxon>Pelagiaria</taxon>
        <taxon>Scombriformes</taxon>
        <taxon>Scombridae</taxon>
        <taxon>Scomber</taxon>
    </lineage>
</organism>
<keyword evidence="8" id="KW-1015">Disulfide bond</keyword>
<dbReference type="Proteomes" id="UP001314229">
    <property type="component" value="Unassembled WGS sequence"/>
</dbReference>
<dbReference type="GO" id="GO:0042742">
    <property type="term" value="P:defense response to bacterium"/>
    <property type="evidence" value="ECO:0007669"/>
    <property type="project" value="UniProtKB-KW"/>
</dbReference>
<keyword evidence="6 10" id="KW-0732">Signal</keyword>
<gene>
    <name evidence="11" type="ORF">FSCOSCO3_A011990</name>
</gene>
<comment type="caution">
    <text evidence="11">The sequence shown here is derived from an EMBL/GenBank/DDBJ whole genome shotgun (WGS) entry which is preliminary data.</text>
</comment>
<evidence type="ECO:0000256" key="2">
    <source>
        <dbReference type="ARBA" id="ARBA00008022"/>
    </source>
</evidence>
<evidence type="ECO:0000256" key="9">
    <source>
        <dbReference type="SAM" id="MobiDB-lite"/>
    </source>
</evidence>
<evidence type="ECO:0000256" key="10">
    <source>
        <dbReference type="SAM" id="SignalP"/>
    </source>
</evidence>
<dbReference type="EMBL" id="CAWUFR010000016">
    <property type="protein sequence ID" value="CAK6954253.1"/>
    <property type="molecule type" value="Genomic_DNA"/>
</dbReference>
<name>A0AAV1N566_SCOSC</name>
<keyword evidence="3" id="KW-0964">Secreted</keyword>
<evidence type="ECO:0000256" key="8">
    <source>
        <dbReference type="ARBA" id="ARBA00023157"/>
    </source>
</evidence>
<proteinExistence type="inferred from homology"/>
<feature type="region of interest" description="Disordered" evidence="9">
    <location>
        <begin position="38"/>
        <end position="58"/>
    </location>
</feature>
<evidence type="ECO:0000256" key="7">
    <source>
        <dbReference type="ARBA" id="ARBA00023022"/>
    </source>
</evidence>
<keyword evidence="5" id="KW-0372">Hormone</keyword>
<feature type="chain" id="PRO_5043864018" evidence="10">
    <location>
        <begin position="25"/>
        <end position="86"/>
    </location>
</feature>
<evidence type="ECO:0000256" key="4">
    <source>
        <dbReference type="ARBA" id="ARBA00022529"/>
    </source>
</evidence>
<protein>
    <submittedName>
        <fullName evidence="11">Hepcidin-like</fullName>
    </submittedName>
</protein>
<dbReference type="AlphaFoldDB" id="A0AAV1N566"/>